<evidence type="ECO:0000313" key="3">
    <source>
        <dbReference type="Proteomes" id="UP000051373"/>
    </source>
</evidence>
<dbReference type="Proteomes" id="UP000051373">
    <property type="component" value="Unassembled WGS sequence"/>
</dbReference>
<protein>
    <recommendedName>
        <fullName evidence="4">DUF5723 domain-containing protein</fullName>
    </recommendedName>
</protein>
<comment type="caution">
    <text evidence="2">The sequence shown here is derived from an EMBL/GenBank/DDBJ whole genome shotgun (WGS) entry which is preliminary data.</text>
</comment>
<feature type="chain" id="PRO_5006646402" description="DUF5723 domain-containing protein" evidence="1">
    <location>
        <begin position="21"/>
        <end position="389"/>
    </location>
</feature>
<evidence type="ECO:0008006" key="4">
    <source>
        <dbReference type="Google" id="ProtNLM"/>
    </source>
</evidence>
<evidence type="ECO:0000256" key="1">
    <source>
        <dbReference type="SAM" id="SignalP"/>
    </source>
</evidence>
<organism evidence="2 3">
    <name type="scientific">candidate division WOR_3 bacterium SM23_42</name>
    <dbReference type="NCBI Taxonomy" id="1703779"/>
    <lineage>
        <taxon>Bacteria</taxon>
        <taxon>Bacteria division WOR-3</taxon>
    </lineage>
</organism>
<accession>A0A0S8FSA7</accession>
<dbReference type="AlphaFoldDB" id="A0A0S8FSA7"/>
<dbReference type="EMBL" id="LJUJ01000010">
    <property type="protein sequence ID" value="KPK63622.1"/>
    <property type="molecule type" value="Genomic_DNA"/>
</dbReference>
<reference evidence="2 3" key="1">
    <citation type="journal article" date="2015" name="Microbiome">
        <title>Genomic resolution of linkages in carbon, nitrogen, and sulfur cycling among widespread estuary sediment bacteria.</title>
        <authorList>
            <person name="Baker B.J."/>
            <person name="Lazar C.S."/>
            <person name="Teske A.P."/>
            <person name="Dick G.J."/>
        </authorList>
    </citation>
    <scope>NUCLEOTIDE SEQUENCE [LARGE SCALE GENOMIC DNA]</scope>
    <source>
        <strain evidence="2">SM23_42</strain>
    </source>
</reference>
<dbReference type="STRING" id="1703779.AMJ83_06250"/>
<feature type="signal peptide" evidence="1">
    <location>
        <begin position="1"/>
        <end position="20"/>
    </location>
</feature>
<sequence length="389" mass="44534">MRTFAYAITLFALPVTLVHAQADVFGYFEPEYAGIYHRDNYCQLLYNKLRVDIKSTVVKNTEFGANAIFLLYYGKPDWNVIDFLPQDIASTVPPEMRPLYQFTYQDTFYLDNVYVRFGLNRFAITAGKQQISLGAGYFANPTDVFNIKDALDPTYEQPGHHGLRMDFLLGSRLSLMTLFSPIEMDWKTSGKLLRAKIGLGHFDFSVMGIEMPYKLTDFYTFELSEQTRRSFGGDVVGELIGLGVWAEGLYTFLEEDNDDFYEFLAGTDYTFESGLYTMLEYHHNSQAKSDHENFDLNDWMRFFTGETKTVSRDQIYGLITYPLTDLLLLGGSLVFSLSDYSTAIVPMIQYSLFENIELLLMGNIYTGEEGTAYSRTLGNGFLLRASVYY</sequence>
<evidence type="ECO:0000313" key="2">
    <source>
        <dbReference type="EMBL" id="KPK63622.1"/>
    </source>
</evidence>
<gene>
    <name evidence="2" type="ORF">AMJ83_06250</name>
</gene>
<proteinExistence type="predicted"/>
<keyword evidence="1" id="KW-0732">Signal</keyword>
<name>A0A0S8FSA7_UNCW3</name>